<dbReference type="InterPro" id="IPR014001">
    <property type="entry name" value="Helicase_ATP-bd"/>
</dbReference>
<dbReference type="InterPro" id="IPR001650">
    <property type="entry name" value="Helicase_C-like"/>
</dbReference>
<dbReference type="PANTHER" id="PTHR47396:SF1">
    <property type="entry name" value="ATP-DEPENDENT HELICASE IRC3-RELATED"/>
    <property type="match status" value="1"/>
</dbReference>
<dbReference type="GO" id="GO:0016787">
    <property type="term" value="F:hydrolase activity"/>
    <property type="evidence" value="ECO:0007669"/>
    <property type="project" value="InterPro"/>
</dbReference>
<dbReference type="AlphaFoldDB" id="A0A0N8R4H2"/>
<protein>
    <submittedName>
        <fullName evidence="2">Type III restriction protein res subunit</fullName>
    </submittedName>
</protein>
<evidence type="ECO:0000313" key="3">
    <source>
        <dbReference type="Proteomes" id="UP000050381"/>
    </source>
</evidence>
<dbReference type="GO" id="GO:0005829">
    <property type="term" value="C:cytosol"/>
    <property type="evidence" value="ECO:0007669"/>
    <property type="project" value="TreeGrafter"/>
</dbReference>
<evidence type="ECO:0000259" key="1">
    <source>
        <dbReference type="PROSITE" id="PS51192"/>
    </source>
</evidence>
<dbReference type="GO" id="GO:0005524">
    <property type="term" value="F:ATP binding"/>
    <property type="evidence" value="ECO:0007669"/>
    <property type="project" value="InterPro"/>
</dbReference>
<dbReference type="Proteomes" id="UP000050381">
    <property type="component" value="Unassembled WGS sequence"/>
</dbReference>
<organism evidence="2 3">
    <name type="scientific">Pseudomonas syringae pv. castaneae</name>
    <dbReference type="NCBI Taxonomy" id="264450"/>
    <lineage>
        <taxon>Bacteria</taxon>
        <taxon>Pseudomonadati</taxon>
        <taxon>Pseudomonadota</taxon>
        <taxon>Gammaproteobacteria</taxon>
        <taxon>Pseudomonadales</taxon>
        <taxon>Pseudomonadaceae</taxon>
        <taxon>Pseudomonas</taxon>
        <taxon>Pseudomonas syringae</taxon>
    </lineage>
</organism>
<proteinExistence type="predicted"/>
<dbReference type="InterPro" id="IPR006935">
    <property type="entry name" value="Helicase/UvrB_N"/>
</dbReference>
<name>A0A0N8R4H2_PSESX</name>
<gene>
    <name evidence="2" type="ORF">ALO79_02070</name>
</gene>
<dbReference type="PANTHER" id="PTHR47396">
    <property type="entry name" value="TYPE I RESTRICTION ENZYME ECOKI R PROTEIN"/>
    <property type="match status" value="1"/>
</dbReference>
<dbReference type="PATRIC" id="fig|264450.4.peg.2495"/>
<dbReference type="PROSITE" id="PS51192">
    <property type="entry name" value="HELICASE_ATP_BIND_1"/>
    <property type="match status" value="1"/>
</dbReference>
<sequence length="811" mass="89613">MAGAAVPLRLKGGLGNMDDRDLLKQLRTENARLVALLESYGIDWRLNNEPSQVESASPLPLLTSSLDTDAKLALFKRLFRGRVDVYPVRWVSKAGKSGYSPACGNEWRPGVCEKPRIKCGECSYRQLLPLTDQVLYKHLAGEIVIGVYPLLPDDTCYFLAVDFDESDWREDVTAFAQSCRELDVPVAVEISRSGNGAHAWIFFERNVPAYEARLLGSAIISHTCERTRQLTLGSYDRLFPNQDSMPKGGFGNLIALPLQKRARTDGGSVFVDERLVPYPDQWGFLDSIQLMPAQDIASATQRATGGRHPLDVTAIMDDDELKPWHRAPAKTNKLACALPASVRVTLANQIYFNKSELPQPLVNKLIRLAAFQNPEFYKAQAMRMSVWNTARIIGCAENFSQYIALPRGCLDDVWTLLRDNGIEMLLCDERFAGEPIDVRFGGTLRPDQEIALEGMLEHDTGVLCAPTAFGKTVTAAALIAQRGVNTLVLVHRTELLQQWTERLQAFLGVDKMTVGSIGGGKAKPTGIIDVAVMQSLSRQGEVSEQVKNYGQIIVDECHHVSAFSFEALLKAAGAKYVLGLTATPIRRDGQQPIIFMQCGPIRHTASRPESAPADLAVTPKWLSRPILMPEGTSIQDVFLQVCSDTERTAKIAAEVGDSFDQGRKILVLTERTDHLSIIQEQLAGRVENLFTLHGRLPKKQRTALISELEALPPDAPRVILATGKLVGEGFDHPVLDTLVLAMPVSWKGTLQQYAGRLHREHASKADVRIIDFIDAGHPALLRMWSKRQAGYKAMGYRLADSSSSMELLLKS</sequence>
<reference evidence="2 3" key="1">
    <citation type="submission" date="2015-09" db="EMBL/GenBank/DDBJ databases">
        <title>Genome announcement of multiple Pseudomonas syringae strains.</title>
        <authorList>
            <person name="Thakur S."/>
            <person name="Wang P.W."/>
            <person name="Gong Y."/>
            <person name="Weir B.S."/>
            <person name="Guttman D.S."/>
        </authorList>
    </citation>
    <scope>NUCLEOTIDE SEQUENCE [LARGE SCALE GENOMIC DNA]</scope>
    <source>
        <strain evidence="2 3">ICMP9419</strain>
    </source>
</reference>
<dbReference type="Gene3D" id="3.40.50.300">
    <property type="entry name" value="P-loop containing nucleotide triphosphate hydrolases"/>
    <property type="match status" value="2"/>
</dbReference>
<evidence type="ECO:0000313" key="2">
    <source>
        <dbReference type="EMBL" id="KPW92382.1"/>
    </source>
</evidence>
<dbReference type="EMBL" id="LJQD01000402">
    <property type="protein sequence ID" value="KPW92382.1"/>
    <property type="molecule type" value="Genomic_DNA"/>
</dbReference>
<dbReference type="CDD" id="cd17926">
    <property type="entry name" value="DEXHc_RE"/>
    <property type="match status" value="1"/>
</dbReference>
<dbReference type="CDD" id="cd18785">
    <property type="entry name" value="SF2_C"/>
    <property type="match status" value="1"/>
</dbReference>
<dbReference type="Pfam" id="PF22548">
    <property type="entry name" value="AEP-TOTE"/>
    <property type="match status" value="1"/>
</dbReference>
<dbReference type="InterPro" id="IPR050742">
    <property type="entry name" value="Helicase_Restrict-Modif_Enz"/>
</dbReference>
<accession>A0A0N8R4H2</accession>
<dbReference type="InterPro" id="IPR054347">
    <property type="entry name" value="TOTE_primase"/>
</dbReference>
<dbReference type="Pfam" id="PF00271">
    <property type="entry name" value="Helicase_C"/>
    <property type="match status" value="1"/>
</dbReference>
<dbReference type="SMART" id="SM00487">
    <property type="entry name" value="DEXDc"/>
    <property type="match status" value="1"/>
</dbReference>
<comment type="caution">
    <text evidence="2">The sequence shown here is derived from an EMBL/GenBank/DDBJ whole genome shotgun (WGS) entry which is preliminary data.</text>
</comment>
<dbReference type="GO" id="GO:0003677">
    <property type="term" value="F:DNA binding"/>
    <property type="evidence" value="ECO:0007669"/>
    <property type="project" value="InterPro"/>
</dbReference>
<feature type="domain" description="Helicase ATP-binding" evidence="1">
    <location>
        <begin position="452"/>
        <end position="602"/>
    </location>
</feature>
<dbReference type="Pfam" id="PF04851">
    <property type="entry name" value="ResIII"/>
    <property type="match status" value="1"/>
</dbReference>
<dbReference type="InterPro" id="IPR027417">
    <property type="entry name" value="P-loop_NTPase"/>
</dbReference>
<dbReference type="SUPFAM" id="SSF52540">
    <property type="entry name" value="P-loop containing nucleoside triphosphate hydrolases"/>
    <property type="match status" value="2"/>
</dbReference>